<name>A0A0E0HFV9_ORYNI</name>
<evidence type="ECO:0000256" key="1">
    <source>
        <dbReference type="SAM" id="MobiDB-lite"/>
    </source>
</evidence>
<dbReference type="EnsemblPlants" id="ONIVA05G20960.1">
    <property type="protein sequence ID" value="ONIVA05G20960.1"/>
    <property type="gene ID" value="ONIVA05G20960"/>
</dbReference>
<evidence type="ECO:0000313" key="2">
    <source>
        <dbReference type="EnsemblPlants" id="ONIVA05G20960.1"/>
    </source>
</evidence>
<keyword evidence="3" id="KW-1185">Reference proteome</keyword>
<protein>
    <submittedName>
        <fullName evidence="2">Uncharacterized protein</fullName>
    </submittedName>
</protein>
<dbReference type="Proteomes" id="UP000006591">
    <property type="component" value="Chromosome 5"/>
</dbReference>
<proteinExistence type="predicted"/>
<feature type="region of interest" description="Disordered" evidence="1">
    <location>
        <begin position="1"/>
        <end position="92"/>
    </location>
</feature>
<reference evidence="2" key="1">
    <citation type="submission" date="2015-04" db="UniProtKB">
        <authorList>
            <consortium name="EnsemblPlants"/>
        </authorList>
    </citation>
    <scope>IDENTIFICATION</scope>
    <source>
        <strain evidence="2">SL10</strain>
    </source>
</reference>
<sequence>MSSTRRLLHVQHPPPSSTSGARRPIPSLTPVPRSMSDARLPMPGSRRPSIRAGYASVDLRPPPRPALGSSADDEGRRGHVRPGKKIRRRGRR</sequence>
<accession>A0A0E0HFV9</accession>
<evidence type="ECO:0000313" key="3">
    <source>
        <dbReference type="Proteomes" id="UP000006591"/>
    </source>
</evidence>
<dbReference type="HOGENOM" id="CLU_2417039_0_0_1"/>
<reference evidence="2" key="2">
    <citation type="submission" date="2018-04" db="EMBL/GenBank/DDBJ databases">
        <title>OnivRS2 (Oryza nivara Reference Sequence Version 2).</title>
        <authorList>
            <person name="Zhang J."/>
            <person name="Kudrna D."/>
            <person name="Lee S."/>
            <person name="Talag J."/>
            <person name="Rajasekar S."/>
            <person name="Welchert J."/>
            <person name="Hsing Y.-I."/>
            <person name="Wing R.A."/>
        </authorList>
    </citation>
    <scope>NUCLEOTIDE SEQUENCE [LARGE SCALE GENOMIC DNA]</scope>
    <source>
        <strain evidence="2">SL10</strain>
    </source>
</reference>
<organism evidence="2">
    <name type="scientific">Oryza nivara</name>
    <name type="common">Indian wild rice</name>
    <name type="synonym">Oryza sativa f. spontanea</name>
    <dbReference type="NCBI Taxonomy" id="4536"/>
    <lineage>
        <taxon>Eukaryota</taxon>
        <taxon>Viridiplantae</taxon>
        <taxon>Streptophyta</taxon>
        <taxon>Embryophyta</taxon>
        <taxon>Tracheophyta</taxon>
        <taxon>Spermatophyta</taxon>
        <taxon>Magnoliopsida</taxon>
        <taxon>Liliopsida</taxon>
        <taxon>Poales</taxon>
        <taxon>Poaceae</taxon>
        <taxon>BOP clade</taxon>
        <taxon>Oryzoideae</taxon>
        <taxon>Oryzeae</taxon>
        <taxon>Oryzinae</taxon>
        <taxon>Oryza</taxon>
    </lineage>
</organism>
<dbReference type="AlphaFoldDB" id="A0A0E0HFV9"/>
<feature type="compositionally biased region" description="Basic residues" evidence="1">
    <location>
        <begin position="78"/>
        <end position="92"/>
    </location>
</feature>
<dbReference type="Gramene" id="ONIVA05G20960.1">
    <property type="protein sequence ID" value="ONIVA05G20960.1"/>
    <property type="gene ID" value="ONIVA05G20960"/>
</dbReference>